<sequence length="80" mass="8606">PISARPTSWLGTVSRSRLFSHDDTALCGRLFLFVRRVVPTSCAAQPRFAKSSPEPAIQPADARGLLDGLIWPKTGSASIV</sequence>
<comment type="caution">
    <text evidence="1">The sequence shown here is derived from an EMBL/GenBank/DDBJ whole genome shotgun (WGS) entry which is preliminary data.</text>
</comment>
<evidence type="ECO:0000313" key="2">
    <source>
        <dbReference type="Proteomes" id="UP000468531"/>
    </source>
</evidence>
<evidence type="ECO:0000313" key="1">
    <source>
        <dbReference type="EMBL" id="NEV02988.1"/>
    </source>
</evidence>
<dbReference type="EMBL" id="VKHP01000562">
    <property type="protein sequence ID" value="NEV02988.1"/>
    <property type="molecule type" value="Genomic_DNA"/>
</dbReference>
<dbReference type="Proteomes" id="UP000468531">
    <property type="component" value="Unassembled WGS sequence"/>
</dbReference>
<keyword evidence="2" id="KW-1185">Reference proteome</keyword>
<protein>
    <submittedName>
        <fullName evidence="1">Uncharacterized protein</fullName>
    </submittedName>
</protein>
<proteinExistence type="predicted"/>
<gene>
    <name evidence="1" type="ORF">FNJ47_46915</name>
</gene>
<dbReference type="AlphaFoldDB" id="A0A6P1BWT8"/>
<reference evidence="1 2" key="1">
    <citation type="journal article" date="2020" name="Arch. Microbiol.">
        <title>Bradyrhizobium uaiense sp. nov., a new highly efficient cowpea symbiont.</title>
        <authorList>
            <person name="Cabral Michel D."/>
            <person name="Azarias Guimaraes A."/>
            <person name="Martins da Costa E."/>
            <person name="Soares de Carvalho T."/>
            <person name="Balsanelli E."/>
            <person name="Willems A."/>
            <person name="Maltempi de Souza E."/>
            <person name="de Souza Moreira F.M."/>
        </authorList>
    </citation>
    <scope>NUCLEOTIDE SEQUENCE [LARGE SCALE GENOMIC DNA]</scope>
    <source>
        <strain evidence="1 2">UFLA 03-164</strain>
    </source>
</reference>
<accession>A0A6P1BWT8</accession>
<feature type="non-terminal residue" evidence="1">
    <location>
        <position position="1"/>
    </location>
</feature>
<organism evidence="1 2">
    <name type="scientific">Bradyrhizobium uaiense</name>
    <dbReference type="NCBI Taxonomy" id="2594946"/>
    <lineage>
        <taxon>Bacteria</taxon>
        <taxon>Pseudomonadati</taxon>
        <taxon>Pseudomonadota</taxon>
        <taxon>Alphaproteobacteria</taxon>
        <taxon>Hyphomicrobiales</taxon>
        <taxon>Nitrobacteraceae</taxon>
        <taxon>Bradyrhizobium</taxon>
    </lineage>
</organism>
<name>A0A6P1BWT8_9BRAD</name>